<evidence type="ECO:0000313" key="1">
    <source>
        <dbReference type="EMBL" id="TFK75246.1"/>
    </source>
</evidence>
<proteinExistence type="predicted"/>
<dbReference type="EMBL" id="ML208264">
    <property type="protein sequence ID" value="TFK75246.1"/>
    <property type="molecule type" value="Genomic_DNA"/>
</dbReference>
<gene>
    <name evidence="1" type="ORF">BDN72DRAFT_565454</name>
</gene>
<protein>
    <submittedName>
        <fullName evidence="1">Uncharacterized protein</fullName>
    </submittedName>
</protein>
<dbReference type="Proteomes" id="UP000308600">
    <property type="component" value="Unassembled WGS sequence"/>
</dbReference>
<evidence type="ECO:0000313" key="2">
    <source>
        <dbReference type="Proteomes" id="UP000308600"/>
    </source>
</evidence>
<accession>A0ACD3BBN0</accession>
<keyword evidence="2" id="KW-1185">Reference proteome</keyword>
<sequence>MDGDTDSLFGSPPPSPNRGRSSSPRLALPTGQSQDSSTQNVGTIALPGSQQRSELPVTPLALSLSRPANTPAVAISRPVARSATPATPSSSRASSIAPSVAARKKKSRRKFTSAQLTPRPEIVLPGPSDPLPAHFLRNNSALLGTAGLVAGVRPSTLPSRYSRGTTSSNPIVVEDEESTPTVPKSMQYRHHFAGGVDPRLLPTPSTQDIVAMLVGQRDIFPVLEGILRLISAPPNQAYTEPPRSFRAPPAFLRKRHEDPPPVKRRKLNRVPAGAVDWDVPYPFKQGEGPKSYHSTWEQERGRDLLSQLMNLIKGATQKAAAKNYLQILQNEQRKRELAARVSQTAPIAGANVAPSLPTPVPTPVLPQESATLPRSSLSTAEKATPEAFIPSPLPASVPTSLGSDPTGDVDQPPTPFDRLITSLLTATPQHISLPSLGTAPSPEPAEKNQARAAALDNTPANLENANSLLATSTDQAVYDGWMDILQSFPLPAEGLTQSNVQPSTLSEDFGNLFDFEDWSFDPSAPIMDFDALESQTSSTSYSQCQSSCMDGLIDPTLLALSTFQSLSQSSHAQSSLGADSARPVLPPSLTASPMPSAASSSFGEAGPLTPNSTIWDLDSFGPLPRGTTEGSNMTFVEEHNDHLSNRLVLEQAKQLSGAQVAELCVEIENAEHHPSSRCKGKGREVPLVPISGGGQQPASLPSVSYSTTPDVASVIPPVMEQDLSGGATPIGARTPRTPVQRGGRRGTAAGSGSKEAVLKSAREQRKWLSEELIRARTQLWETTIEQGVLAEFVKRLP</sequence>
<reference evidence="1 2" key="1">
    <citation type="journal article" date="2019" name="Nat. Ecol. Evol.">
        <title>Megaphylogeny resolves global patterns of mushroom evolution.</title>
        <authorList>
            <person name="Varga T."/>
            <person name="Krizsan K."/>
            <person name="Foldi C."/>
            <person name="Dima B."/>
            <person name="Sanchez-Garcia M."/>
            <person name="Sanchez-Ramirez S."/>
            <person name="Szollosi G.J."/>
            <person name="Szarkandi J.G."/>
            <person name="Papp V."/>
            <person name="Albert L."/>
            <person name="Andreopoulos W."/>
            <person name="Angelini C."/>
            <person name="Antonin V."/>
            <person name="Barry K.W."/>
            <person name="Bougher N.L."/>
            <person name="Buchanan P."/>
            <person name="Buyck B."/>
            <person name="Bense V."/>
            <person name="Catcheside P."/>
            <person name="Chovatia M."/>
            <person name="Cooper J."/>
            <person name="Damon W."/>
            <person name="Desjardin D."/>
            <person name="Finy P."/>
            <person name="Geml J."/>
            <person name="Haridas S."/>
            <person name="Hughes K."/>
            <person name="Justo A."/>
            <person name="Karasinski D."/>
            <person name="Kautmanova I."/>
            <person name="Kiss B."/>
            <person name="Kocsube S."/>
            <person name="Kotiranta H."/>
            <person name="LaButti K.M."/>
            <person name="Lechner B.E."/>
            <person name="Liimatainen K."/>
            <person name="Lipzen A."/>
            <person name="Lukacs Z."/>
            <person name="Mihaltcheva S."/>
            <person name="Morgado L.N."/>
            <person name="Niskanen T."/>
            <person name="Noordeloos M.E."/>
            <person name="Ohm R.A."/>
            <person name="Ortiz-Santana B."/>
            <person name="Ovrebo C."/>
            <person name="Racz N."/>
            <person name="Riley R."/>
            <person name="Savchenko A."/>
            <person name="Shiryaev A."/>
            <person name="Soop K."/>
            <person name="Spirin V."/>
            <person name="Szebenyi C."/>
            <person name="Tomsovsky M."/>
            <person name="Tulloss R.E."/>
            <person name="Uehling J."/>
            <person name="Grigoriev I.V."/>
            <person name="Vagvolgyi C."/>
            <person name="Papp T."/>
            <person name="Martin F.M."/>
            <person name="Miettinen O."/>
            <person name="Hibbett D.S."/>
            <person name="Nagy L.G."/>
        </authorList>
    </citation>
    <scope>NUCLEOTIDE SEQUENCE [LARGE SCALE GENOMIC DNA]</scope>
    <source>
        <strain evidence="1 2">NL-1719</strain>
    </source>
</reference>
<organism evidence="1 2">
    <name type="scientific">Pluteus cervinus</name>
    <dbReference type="NCBI Taxonomy" id="181527"/>
    <lineage>
        <taxon>Eukaryota</taxon>
        <taxon>Fungi</taxon>
        <taxon>Dikarya</taxon>
        <taxon>Basidiomycota</taxon>
        <taxon>Agaricomycotina</taxon>
        <taxon>Agaricomycetes</taxon>
        <taxon>Agaricomycetidae</taxon>
        <taxon>Agaricales</taxon>
        <taxon>Pluteineae</taxon>
        <taxon>Pluteaceae</taxon>
        <taxon>Pluteus</taxon>
    </lineage>
</organism>
<name>A0ACD3BBN0_9AGAR</name>